<dbReference type="Pfam" id="PF00583">
    <property type="entry name" value="Acetyltransf_1"/>
    <property type="match status" value="1"/>
</dbReference>
<dbReference type="BioCyc" id="EBAC796937-HMP:GMGH-1706-MONOMER"/>
<reference evidence="2 3" key="1">
    <citation type="submission" date="2011-08" db="EMBL/GenBank/DDBJ databases">
        <title>The Genome Sequence of Eubacteriaceae bacterium ACC19a.</title>
        <authorList>
            <consortium name="The Broad Institute Genome Sequencing Platform"/>
            <person name="Earl A."/>
            <person name="Ward D."/>
            <person name="Feldgarden M."/>
            <person name="Gevers D."/>
            <person name="Sizova M."/>
            <person name="Hazen A."/>
            <person name="Epstein S."/>
            <person name="Young S.K."/>
            <person name="Zeng Q."/>
            <person name="Gargeya S."/>
            <person name="Fitzgerald M."/>
            <person name="Haas B."/>
            <person name="Abouelleil A."/>
            <person name="Alvarado L."/>
            <person name="Arachchi H.M."/>
            <person name="Berlin A."/>
            <person name="Brown A."/>
            <person name="Chapman S.B."/>
            <person name="Chen Z."/>
            <person name="Dunbar C."/>
            <person name="Freedman E."/>
            <person name="Gearin G."/>
            <person name="Gellesch M."/>
            <person name="Goldberg J."/>
            <person name="Griggs A."/>
            <person name="Gujja S."/>
            <person name="Heiman D."/>
            <person name="Howarth C."/>
            <person name="Larson L."/>
            <person name="Lui A."/>
            <person name="MacDonald P.J.P."/>
            <person name="Montmayeur A."/>
            <person name="Murphy C."/>
            <person name="Neiman D."/>
            <person name="Pearson M."/>
            <person name="Priest M."/>
            <person name="Roberts A."/>
            <person name="Saif S."/>
            <person name="Shea T."/>
            <person name="Shenoy N."/>
            <person name="Sisk P."/>
            <person name="Stolte C."/>
            <person name="Sykes S."/>
            <person name="Wortman J."/>
            <person name="Nusbaum C."/>
            <person name="Birren B."/>
        </authorList>
    </citation>
    <scope>NUCLEOTIDE SEQUENCE [LARGE SCALE GENOMIC DNA]</scope>
    <source>
        <strain evidence="2 3">ACC19a</strain>
    </source>
</reference>
<dbReference type="PANTHER" id="PTHR43415:SF3">
    <property type="entry name" value="GNAT-FAMILY ACETYLTRANSFERASE"/>
    <property type="match status" value="1"/>
</dbReference>
<dbReference type="Gene3D" id="3.40.630.30">
    <property type="match status" value="1"/>
</dbReference>
<dbReference type="InterPro" id="IPR016181">
    <property type="entry name" value="Acyl_CoA_acyltransferase"/>
</dbReference>
<dbReference type="GO" id="GO:0016747">
    <property type="term" value="F:acyltransferase activity, transferring groups other than amino-acyl groups"/>
    <property type="evidence" value="ECO:0007669"/>
    <property type="project" value="InterPro"/>
</dbReference>
<dbReference type="RefSeq" id="WP_009525927.1">
    <property type="nucleotide sequence ID" value="NZ_JBQMYE010000005.1"/>
</dbReference>
<dbReference type="PROSITE" id="PS51186">
    <property type="entry name" value="GNAT"/>
    <property type="match status" value="1"/>
</dbReference>
<feature type="domain" description="N-acetyltransferase" evidence="1">
    <location>
        <begin position="2"/>
        <end position="164"/>
    </location>
</feature>
<comment type="caution">
    <text evidence="2">The sequence shown here is derived from an EMBL/GenBank/DDBJ whole genome shotgun (WGS) entry which is preliminary data.</text>
</comment>
<dbReference type="EMBL" id="AFZE01000009">
    <property type="protein sequence ID" value="EHL15727.1"/>
    <property type="molecule type" value="Genomic_DNA"/>
</dbReference>
<dbReference type="HOGENOM" id="CLU_013985_19_1_9"/>
<evidence type="ECO:0000313" key="3">
    <source>
        <dbReference type="Proteomes" id="UP000006437"/>
    </source>
</evidence>
<protein>
    <recommendedName>
        <fullName evidence="1">N-acetyltransferase domain-containing protein</fullName>
    </recommendedName>
</protein>
<proteinExistence type="predicted"/>
<dbReference type="SUPFAM" id="SSF55729">
    <property type="entry name" value="Acyl-CoA N-acyltransferases (Nat)"/>
    <property type="match status" value="1"/>
</dbReference>
<dbReference type="Proteomes" id="UP000006437">
    <property type="component" value="Unassembled WGS sequence"/>
</dbReference>
<dbReference type="CDD" id="cd04301">
    <property type="entry name" value="NAT_SF"/>
    <property type="match status" value="1"/>
</dbReference>
<evidence type="ECO:0000259" key="1">
    <source>
        <dbReference type="PROSITE" id="PS51186"/>
    </source>
</evidence>
<name>G9WZU7_9FIRM</name>
<dbReference type="AlphaFoldDB" id="G9WZU7"/>
<gene>
    <name evidence="2" type="ORF">HMPREF9629_01698</name>
</gene>
<evidence type="ECO:0000313" key="2">
    <source>
        <dbReference type="EMBL" id="EHL15727.1"/>
    </source>
</evidence>
<sequence length="167" mass="19299">MIIYRDIKVEEHKILTDMIKKLSDESNYYPFTSSDYNVSDEEQINFINRLNMNDNCYLSGAFDDEKLAGLIYLYGGSRVRNYHSCTLGIGVLSSYKNLKIGSNLMQRAIDYAYECDVIGKINVQVVKENTNAINFYKKFEFVIEGVEKRSLFIDGKFYDAVNMGRII</sequence>
<dbReference type="PANTHER" id="PTHR43415">
    <property type="entry name" value="SPERMIDINE N(1)-ACETYLTRANSFERASE"/>
    <property type="match status" value="1"/>
</dbReference>
<dbReference type="InterPro" id="IPR000182">
    <property type="entry name" value="GNAT_dom"/>
</dbReference>
<organism evidence="2 3">
    <name type="scientific">Peptoanaerobacter stomatis</name>
    <dbReference type="NCBI Taxonomy" id="796937"/>
    <lineage>
        <taxon>Bacteria</taxon>
        <taxon>Bacillati</taxon>
        <taxon>Bacillota</taxon>
        <taxon>Clostridia</taxon>
        <taxon>Peptostreptococcales</taxon>
        <taxon>Filifactoraceae</taxon>
        <taxon>Peptoanaerobacter</taxon>
    </lineage>
</organism>
<accession>G9WZU7</accession>